<evidence type="ECO:0000313" key="1">
    <source>
        <dbReference type="EMBL" id="GBO83573.1"/>
    </source>
</evidence>
<protein>
    <submittedName>
        <fullName evidence="1">DGQHR domain-containing protein</fullName>
    </submittedName>
</protein>
<keyword evidence="2" id="KW-1185">Reference proteome</keyword>
<organism evidence="1 2">
    <name type="scientific">Marinobacter salsuginis</name>
    <dbReference type="NCBI Taxonomy" id="418719"/>
    <lineage>
        <taxon>Bacteria</taxon>
        <taxon>Pseudomonadati</taxon>
        <taxon>Pseudomonadota</taxon>
        <taxon>Gammaproteobacteria</taxon>
        <taxon>Pseudomonadales</taxon>
        <taxon>Marinobacteraceae</taxon>
        <taxon>Marinobacter</taxon>
    </lineage>
</organism>
<dbReference type="InterPro" id="IPR017642">
    <property type="entry name" value="DNA_S_mod_DndB"/>
</dbReference>
<dbReference type="CDD" id="cd16413">
    <property type="entry name" value="DGQHR_domain"/>
    <property type="match status" value="1"/>
</dbReference>
<sequence>MENLEEIYIPAIKVRQPVGDFYQAVVPWNLLTKISVADVRAIEGGKERELDRYMGIQRKIDPKRIKDIEKYVENVDATFPTSIVLAIEEENIDWDEEKNILKIFDGNGNGLEEVAKILDGQHRVEGIHNFSGEVFDLPVTIFVGADMPTQANIFATVNLAQTKVNRSLVYDLFEYETSRSPQKSCHEIAVALDSYETSPFYKRIKRLGTATPGRKNELLTQAVIVESLLDFIAKDPWEDRNKFLKRIFASNYSDTKLIDKFIFRPLWIDEKDHEIAGIVMNFFRAVAERWPKAWNDFETKGNVLPKSNGFKALMRFLRPLYKTINPNFSNEVNVPTTEEFLKHLSQVKMDDADFNIETFPPGTSGESKLYKILIESIPEPQYAIKF</sequence>
<dbReference type="NCBIfam" id="TIGR03187">
    <property type="entry name" value="DGQHR"/>
    <property type="match status" value="1"/>
</dbReference>
<reference evidence="1 2" key="1">
    <citation type="journal article" date="2019" name="J. Gen. Appl. Microbiol.">
        <title>Aerobic degradation of cis-dichloroethene by the marine bacterium Marinobacter salsuginis strain 5N-3.</title>
        <authorList>
            <person name="Inoue Y."/>
            <person name="Fukunaga Y."/>
            <person name="Katsumata H."/>
            <person name="Ohji S."/>
            <person name="Hosoyama A."/>
            <person name="Mori K."/>
            <person name="Ando K."/>
        </authorList>
    </citation>
    <scope>NUCLEOTIDE SEQUENCE [LARGE SCALE GENOMIC DNA]</scope>
    <source>
        <strain evidence="1 2">5N-3</strain>
    </source>
</reference>
<proteinExistence type="predicted"/>
<dbReference type="RefSeq" id="WP_153633864.1">
    <property type="nucleotide sequence ID" value="NZ_BGZH01000001.1"/>
</dbReference>
<evidence type="ECO:0000313" key="2">
    <source>
        <dbReference type="Proteomes" id="UP000340077"/>
    </source>
</evidence>
<gene>
    <name evidence="1" type="ORF">MS5N3_10240</name>
</gene>
<dbReference type="AlphaFoldDB" id="A0A5M3PKW7"/>
<accession>A0A5M3PKW7</accession>
<comment type="caution">
    <text evidence="1">The sequence shown here is derived from an EMBL/GenBank/DDBJ whole genome shotgun (WGS) entry which is preliminary data.</text>
</comment>
<dbReference type="Pfam" id="PF14072">
    <property type="entry name" value="DndB"/>
    <property type="match status" value="1"/>
</dbReference>
<dbReference type="Proteomes" id="UP000340077">
    <property type="component" value="Unassembled WGS sequence"/>
</dbReference>
<name>A0A5M3PKW7_9GAMM</name>
<dbReference type="EMBL" id="BGZH01000001">
    <property type="protein sequence ID" value="GBO83573.1"/>
    <property type="molecule type" value="Genomic_DNA"/>
</dbReference>
<dbReference type="InterPro" id="IPR017601">
    <property type="entry name" value="DGQHR-contain_dom"/>
</dbReference>